<dbReference type="Proteomes" id="UP000828941">
    <property type="component" value="Chromosome 13"/>
</dbReference>
<reference evidence="1 2" key="1">
    <citation type="journal article" date="2022" name="DNA Res.">
        <title>Chromosomal-level genome assembly of the orchid tree Bauhinia variegata (Leguminosae; Cercidoideae) supports the allotetraploid origin hypothesis of Bauhinia.</title>
        <authorList>
            <person name="Zhong Y."/>
            <person name="Chen Y."/>
            <person name="Zheng D."/>
            <person name="Pang J."/>
            <person name="Liu Y."/>
            <person name="Luo S."/>
            <person name="Meng S."/>
            <person name="Qian L."/>
            <person name="Wei D."/>
            <person name="Dai S."/>
            <person name="Zhou R."/>
        </authorList>
    </citation>
    <scope>NUCLEOTIDE SEQUENCE [LARGE SCALE GENOMIC DNA]</scope>
    <source>
        <strain evidence="1">BV-YZ2020</strain>
    </source>
</reference>
<protein>
    <submittedName>
        <fullName evidence="1">Uncharacterized protein</fullName>
    </submittedName>
</protein>
<evidence type="ECO:0000313" key="2">
    <source>
        <dbReference type="Proteomes" id="UP000828941"/>
    </source>
</evidence>
<keyword evidence="2" id="KW-1185">Reference proteome</keyword>
<accession>A0ACB9KM25</accession>
<evidence type="ECO:0000313" key="1">
    <source>
        <dbReference type="EMBL" id="KAI4298322.1"/>
    </source>
</evidence>
<sequence length="293" mass="32688">MATIETNTKSSLHSRCNSLPSTPHPLVSQFEEHLDRLKTSEAASSSSTPSSTISHNFSDLLDLHGCTDKLLRLPITQQALAQDCCDELLEGSLSLLDVCTTAKDALHQSKESIRELQSVVRRRRGGEISLTIEGGKYLASRKKVKKAILKALGNLKGIKNEFISSSSKNDKETFSLLSILKEAEAVTMSSLESLLLFISDPKGQSKKSRWSIISKLMQHKREACDSQVSDTNEFENVDSALQCLINHKPLSVENFKNHMENLEVCIQDLEIGMERLSRQLVRTRVSFLNIFNN</sequence>
<gene>
    <name evidence="1" type="ORF">L6164_031896</name>
</gene>
<organism evidence="1 2">
    <name type="scientific">Bauhinia variegata</name>
    <name type="common">Purple orchid tree</name>
    <name type="synonym">Phanera variegata</name>
    <dbReference type="NCBI Taxonomy" id="167791"/>
    <lineage>
        <taxon>Eukaryota</taxon>
        <taxon>Viridiplantae</taxon>
        <taxon>Streptophyta</taxon>
        <taxon>Embryophyta</taxon>
        <taxon>Tracheophyta</taxon>
        <taxon>Spermatophyta</taxon>
        <taxon>Magnoliopsida</taxon>
        <taxon>eudicotyledons</taxon>
        <taxon>Gunneridae</taxon>
        <taxon>Pentapetalae</taxon>
        <taxon>rosids</taxon>
        <taxon>fabids</taxon>
        <taxon>Fabales</taxon>
        <taxon>Fabaceae</taxon>
        <taxon>Cercidoideae</taxon>
        <taxon>Cercideae</taxon>
        <taxon>Bauhiniinae</taxon>
        <taxon>Bauhinia</taxon>
    </lineage>
</organism>
<dbReference type="EMBL" id="CM039438">
    <property type="protein sequence ID" value="KAI4298322.1"/>
    <property type="molecule type" value="Genomic_DNA"/>
</dbReference>
<name>A0ACB9KM25_BAUVA</name>
<comment type="caution">
    <text evidence="1">The sequence shown here is derived from an EMBL/GenBank/DDBJ whole genome shotgun (WGS) entry which is preliminary data.</text>
</comment>
<proteinExistence type="predicted"/>